<dbReference type="OrthoDB" id="9936903at2"/>
<comment type="caution">
    <text evidence="2">The sequence shown here is derived from an EMBL/GenBank/DDBJ whole genome shotgun (WGS) entry which is preliminary data.</text>
</comment>
<evidence type="ECO:0000256" key="1">
    <source>
        <dbReference type="SAM" id="SignalP"/>
    </source>
</evidence>
<keyword evidence="3" id="KW-1185">Reference proteome</keyword>
<feature type="signal peptide" evidence="1">
    <location>
        <begin position="1"/>
        <end position="22"/>
    </location>
</feature>
<dbReference type="EMBL" id="RZHD01000010">
    <property type="protein sequence ID" value="RUR43594.1"/>
    <property type="molecule type" value="Genomic_DNA"/>
</dbReference>
<evidence type="ECO:0000313" key="2">
    <source>
        <dbReference type="EMBL" id="RUR43594.1"/>
    </source>
</evidence>
<reference evidence="2 3" key="1">
    <citation type="submission" date="2018-12" db="EMBL/GenBank/DDBJ databases">
        <title>three novel Halomonas strain isolated from plants.</title>
        <authorList>
            <person name="Sun C."/>
        </authorList>
    </citation>
    <scope>NUCLEOTIDE SEQUENCE [LARGE SCALE GENOMIC DNA]</scope>
    <source>
        <strain evidence="2 3">RC</strain>
    </source>
</reference>
<dbReference type="Proteomes" id="UP000286912">
    <property type="component" value="Unassembled WGS sequence"/>
</dbReference>
<protein>
    <recommendedName>
        <fullName evidence="4">DUF1311 domain-containing protein</fullName>
    </recommendedName>
</protein>
<evidence type="ECO:0000313" key="3">
    <source>
        <dbReference type="Proteomes" id="UP000286912"/>
    </source>
</evidence>
<keyword evidence="1" id="KW-0732">Signal</keyword>
<dbReference type="AlphaFoldDB" id="A0A3S0YAE3"/>
<proteinExistence type="predicted"/>
<name>A0A3S0YAE3_9GAMM</name>
<dbReference type="RefSeq" id="WP_126982076.1">
    <property type="nucleotide sequence ID" value="NZ_RZHD01000010.1"/>
</dbReference>
<gene>
    <name evidence="2" type="ORF">ELY37_18075</name>
</gene>
<evidence type="ECO:0008006" key="4">
    <source>
        <dbReference type="Google" id="ProtNLM"/>
    </source>
</evidence>
<accession>A0A3S0YAE3</accession>
<organism evidence="2 3">
    <name type="scientific">Vreelandella populi</name>
    <dbReference type="NCBI Taxonomy" id="2498858"/>
    <lineage>
        <taxon>Bacteria</taxon>
        <taxon>Pseudomonadati</taxon>
        <taxon>Pseudomonadota</taxon>
        <taxon>Gammaproteobacteria</taxon>
        <taxon>Oceanospirillales</taxon>
        <taxon>Halomonadaceae</taxon>
        <taxon>Vreelandella</taxon>
    </lineage>
</organism>
<sequence>MKKVLCAYSLISALTLPLTVGADAFPMYDHQKQCGIAEQHMELYSDEELNDFTTCILAERDAMGNLMNQWRTLDRDKKERCVALSKETGRPDTVSYIVVEQCLTHPPTDSSG</sequence>
<feature type="chain" id="PRO_5018748734" description="DUF1311 domain-containing protein" evidence="1">
    <location>
        <begin position="23"/>
        <end position="112"/>
    </location>
</feature>